<gene>
    <name evidence="1" type="ORF">QG37_01513</name>
</gene>
<dbReference type="EMBL" id="LGST01000011">
    <property type="protein sequence ID" value="KNE01437.1"/>
    <property type="molecule type" value="Genomic_DNA"/>
</dbReference>
<evidence type="ECO:0000313" key="2">
    <source>
        <dbReference type="Proteomes" id="UP000037122"/>
    </source>
</evidence>
<protein>
    <submittedName>
        <fullName evidence="1">Uncharacterized protein</fullName>
    </submittedName>
</protein>
<reference evidence="2" key="1">
    <citation type="journal article" date="2015" name="BMC Genomics">
        <title>Draft genome of a commonly misdiagnosed multidrug resistant pathogen Candida auris.</title>
        <authorList>
            <person name="Chatterjee S."/>
            <person name="Alampalli S.V."/>
            <person name="Nageshan R.K."/>
            <person name="Chettiar S.T."/>
            <person name="Joshi S."/>
            <person name="Tatu U.S."/>
        </authorList>
    </citation>
    <scope>NUCLEOTIDE SEQUENCE [LARGE SCALE GENOMIC DNA]</scope>
    <source>
        <strain evidence="2">6684</strain>
    </source>
</reference>
<dbReference type="AlphaFoldDB" id="A0A0L0P4Z1"/>
<dbReference type="Proteomes" id="UP000037122">
    <property type="component" value="Unassembled WGS sequence"/>
</dbReference>
<comment type="caution">
    <text evidence="1">The sequence shown here is derived from an EMBL/GenBank/DDBJ whole genome shotgun (WGS) entry which is preliminary data.</text>
</comment>
<proteinExistence type="predicted"/>
<name>A0A0L0P4Z1_CANAR</name>
<accession>A0A0L0P4Z1</accession>
<evidence type="ECO:0000313" key="1">
    <source>
        <dbReference type="EMBL" id="KNE01437.1"/>
    </source>
</evidence>
<organism evidence="1 2">
    <name type="scientific">Candidozyma auris</name>
    <name type="common">Yeast</name>
    <name type="synonym">Candida auris</name>
    <dbReference type="NCBI Taxonomy" id="498019"/>
    <lineage>
        <taxon>Eukaryota</taxon>
        <taxon>Fungi</taxon>
        <taxon>Dikarya</taxon>
        <taxon>Ascomycota</taxon>
        <taxon>Saccharomycotina</taxon>
        <taxon>Pichiomycetes</taxon>
        <taxon>Metschnikowiaceae</taxon>
        <taxon>Candidozyma</taxon>
    </lineage>
</organism>
<dbReference type="VEuPathDB" id="FungiDB:QG37_01513"/>
<sequence>MPEQTLEQLKIKEEKLNVGDFGIHSLKFE</sequence>